<dbReference type="PROSITE" id="PS51421">
    <property type="entry name" value="RAS"/>
    <property type="match status" value="1"/>
</dbReference>
<dbReference type="CDD" id="cd00154">
    <property type="entry name" value="Rab"/>
    <property type="match status" value="1"/>
</dbReference>
<dbReference type="InterPro" id="IPR001806">
    <property type="entry name" value="Small_GTPase"/>
</dbReference>
<dbReference type="GO" id="GO:0003924">
    <property type="term" value="F:GTPase activity"/>
    <property type="evidence" value="ECO:0007669"/>
    <property type="project" value="InterPro"/>
</dbReference>
<dbReference type="Proteomes" id="UP000179807">
    <property type="component" value="Unassembled WGS sequence"/>
</dbReference>
<sequence>MNMDQKTIPRYKVIIIGNSMVGKTSIVESFTGSLVSKQHFPTVGTGFYPAELNINGKDIIFDIWDTAGQEMYRALVPQYVRGSAGALIVYDITSRDSFNSLDSWLEIVKPYSSSIITFLFGNKTDNEQNRQVSYDEAVKYATDNEMKYSEGSAMTGDMIQSTFFKFFQVIVKNGKPRTQQIQEVTETPEKNCC</sequence>
<evidence type="ECO:0000313" key="3">
    <source>
        <dbReference type="Proteomes" id="UP000179807"/>
    </source>
</evidence>
<accession>A0A1J4KSQ2</accession>
<dbReference type="Gene3D" id="3.40.50.300">
    <property type="entry name" value="P-loop containing nucleotide triphosphate hydrolases"/>
    <property type="match status" value="1"/>
</dbReference>
<dbReference type="SUPFAM" id="SSF52540">
    <property type="entry name" value="P-loop containing nucleoside triphosphate hydrolases"/>
    <property type="match status" value="1"/>
</dbReference>
<comment type="caution">
    <text evidence="2">The sequence shown here is derived from an EMBL/GenBank/DDBJ whole genome shotgun (WGS) entry which is preliminary data.</text>
</comment>
<dbReference type="FunFam" id="3.40.50.300:FF:001462">
    <property type="entry name" value="Small GTP-binding protein, putative"/>
    <property type="match status" value="1"/>
</dbReference>
<keyword evidence="3" id="KW-1185">Reference proteome</keyword>
<dbReference type="PRINTS" id="PR00449">
    <property type="entry name" value="RASTRNSFRMNG"/>
</dbReference>
<evidence type="ECO:0000256" key="1">
    <source>
        <dbReference type="ARBA" id="ARBA00022741"/>
    </source>
</evidence>
<dbReference type="RefSeq" id="XP_068367427.1">
    <property type="nucleotide sequence ID" value="XM_068514637.1"/>
</dbReference>
<dbReference type="AlphaFoldDB" id="A0A1J4KSQ2"/>
<protein>
    <submittedName>
        <fullName evidence="2">Ras-related protein Rab-4B</fullName>
    </submittedName>
</protein>
<keyword evidence="1" id="KW-0547">Nucleotide-binding</keyword>
<dbReference type="PROSITE" id="PS51419">
    <property type="entry name" value="RAB"/>
    <property type="match status" value="1"/>
</dbReference>
<dbReference type="GeneID" id="94849341"/>
<dbReference type="PANTHER" id="PTHR47978">
    <property type="match status" value="1"/>
</dbReference>
<dbReference type="NCBIfam" id="TIGR00231">
    <property type="entry name" value="small_GTP"/>
    <property type="match status" value="1"/>
</dbReference>
<organism evidence="2 3">
    <name type="scientific">Tritrichomonas foetus</name>
    <dbReference type="NCBI Taxonomy" id="1144522"/>
    <lineage>
        <taxon>Eukaryota</taxon>
        <taxon>Metamonada</taxon>
        <taxon>Parabasalia</taxon>
        <taxon>Tritrichomonadida</taxon>
        <taxon>Tritrichomonadidae</taxon>
        <taxon>Tritrichomonas</taxon>
    </lineage>
</organism>
<name>A0A1J4KSQ2_9EUKA</name>
<evidence type="ECO:0000313" key="2">
    <source>
        <dbReference type="EMBL" id="OHT14291.1"/>
    </source>
</evidence>
<gene>
    <name evidence="2" type="primary">RAB4B</name>
    <name evidence="2" type="ORF">TRFO_43125</name>
</gene>
<dbReference type="SMART" id="SM00173">
    <property type="entry name" value="RAS"/>
    <property type="match status" value="1"/>
</dbReference>
<dbReference type="Pfam" id="PF00071">
    <property type="entry name" value="Ras"/>
    <property type="match status" value="1"/>
</dbReference>
<proteinExistence type="predicted"/>
<reference evidence="2" key="1">
    <citation type="submission" date="2016-10" db="EMBL/GenBank/DDBJ databases">
        <authorList>
            <person name="Benchimol M."/>
            <person name="Almeida L.G."/>
            <person name="Vasconcelos A.T."/>
            <person name="Perreira-Neves A."/>
            <person name="Rosa I.A."/>
            <person name="Tasca T."/>
            <person name="Bogo M.R."/>
            <person name="de Souza W."/>
        </authorList>
    </citation>
    <scope>NUCLEOTIDE SEQUENCE [LARGE SCALE GENOMIC DNA]</scope>
    <source>
        <strain evidence="2">K</strain>
    </source>
</reference>
<dbReference type="VEuPathDB" id="TrichDB:TRFO_43125"/>
<dbReference type="InterPro" id="IPR005225">
    <property type="entry name" value="Small_GTP-bd"/>
</dbReference>
<dbReference type="SMART" id="SM00174">
    <property type="entry name" value="RHO"/>
    <property type="match status" value="1"/>
</dbReference>
<dbReference type="SMART" id="SM00175">
    <property type="entry name" value="RAB"/>
    <property type="match status" value="1"/>
</dbReference>
<dbReference type="EMBL" id="MLAK01000400">
    <property type="protein sequence ID" value="OHT14291.1"/>
    <property type="molecule type" value="Genomic_DNA"/>
</dbReference>
<dbReference type="GO" id="GO:0005525">
    <property type="term" value="F:GTP binding"/>
    <property type="evidence" value="ECO:0007669"/>
    <property type="project" value="InterPro"/>
</dbReference>
<dbReference type="InterPro" id="IPR027417">
    <property type="entry name" value="P-loop_NTPase"/>
</dbReference>
<dbReference type="OrthoDB" id="10403148at2759"/>